<protein>
    <submittedName>
        <fullName evidence="2">Thioredoxin family protein</fullName>
    </submittedName>
</protein>
<name>A0ABY3MV58_9GAMM</name>
<feature type="chain" id="PRO_5045464336" evidence="1">
    <location>
        <begin position="26"/>
        <end position="183"/>
    </location>
</feature>
<dbReference type="Pfam" id="PF13899">
    <property type="entry name" value="Thioredoxin_7"/>
    <property type="match status" value="1"/>
</dbReference>
<gene>
    <name evidence="2" type="ORF">CWS31_012680</name>
</gene>
<dbReference type="InterPro" id="IPR036249">
    <property type="entry name" value="Thioredoxin-like_sf"/>
</dbReference>
<reference evidence="2 3" key="1">
    <citation type="submission" date="2019-08" db="EMBL/GenBank/DDBJ databases">
        <title>Microbe sample from Colwellia echini.</title>
        <authorList>
            <person name="Christiansen L."/>
            <person name="Pathiraja D."/>
            <person name="Schultz-Johansen M."/>
            <person name="Choi I.-G."/>
            <person name="Stougaard P."/>
        </authorList>
    </citation>
    <scope>NUCLEOTIDE SEQUENCE [LARGE SCALE GENOMIC DNA]</scope>
    <source>
        <strain evidence="2 3">A3</strain>
    </source>
</reference>
<feature type="signal peptide" evidence="1">
    <location>
        <begin position="1"/>
        <end position="25"/>
    </location>
</feature>
<evidence type="ECO:0000313" key="3">
    <source>
        <dbReference type="Proteomes" id="UP000815846"/>
    </source>
</evidence>
<keyword evidence="3" id="KW-1185">Reference proteome</keyword>
<sequence>MRFINTLLISLFMSNLIVTSSNALANNSTTDISKALPMYSKVYDDQRDPFKDANAALALAQQTNRQILIEVGGNWCSWCHKMDTFLSNNPEVYNALHSKYVLLKINVSDSNENEDFMKSLPPTQGYPHMYISTAQGKMILSKDTAELLEDNNYSKAQWLSFLEQWSVQNTLTQTPIANSTANQ</sequence>
<evidence type="ECO:0000256" key="1">
    <source>
        <dbReference type="SAM" id="SignalP"/>
    </source>
</evidence>
<dbReference type="EMBL" id="PJAI02000015">
    <property type="protein sequence ID" value="TYK64977.1"/>
    <property type="molecule type" value="Genomic_DNA"/>
</dbReference>
<organism evidence="2 3">
    <name type="scientific">Colwellia echini</name>
    <dbReference type="NCBI Taxonomy" id="1982103"/>
    <lineage>
        <taxon>Bacteria</taxon>
        <taxon>Pseudomonadati</taxon>
        <taxon>Pseudomonadota</taxon>
        <taxon>Gammaproteobacteria</taxon>
        <taxon>Alteromonadales</taxon>
        <taxon>Colwelliaceae</taxon>
        <taxon>Colwellia</taxon>
    </lineage>
</organism>
<dbReference type="Gene3D" id="3.40.30.10">
    <property type="entry name" value="Glutaredoxin"/>
    <property type="match status" value="1"/>
</dbReference>
<evidence type="ECO:0000313" key="2">
    <source>
        <dbReference type="EMBL" id="TYK64977.1"/>
    </source>
</evidence>
<accession>A0ABY3MV58</accession>
<comment type="caution">
    <text evidence="2">The sequence shown here is derived from an EMBL/GenBank/DDBJ whole genome shotgun (WGS) entry which is preliminary data.</text>
</comment>
<dbReference type="Proteomes" id="UP000815846">
    <property type="component" value="Unassembled WGS sequence"/>
</dbReference>
<proteinExistence type="predicted"/>
<dbReference type="SUPFAM" id="SSF52833">
    <property type="entry name" value="Thioredoxin-like"/>
    <property type="match status" value="1"/>
</dbReference>
<keyword evidence="1" id="KW-0732">Signal</keyword>